<organism evidence="1 2">
    <name type="scientific">Labedella phragmitis</name>
    <dbReference type="NCBI Taxonomy" id="2498849"/>
    <lineage>
        <taxon>Bacteria</taxon>
        <taxon>Bacillati</taxon>
        <taxon>Actinomycetota</taxon>
        <taxon>Actinomycetes</taxon>
        <taxon>Micrococcales</taxon>
        <taxon>Microbacteriaceae</taxon>
        <taxon>Labedella</taxon>
    </lineage>
</organism>
<dbReference type="Proteomes" id="UP000288547">
    <property type="component" value="Unassembled WGS sequence"/>
</dbReference>
<evidence type="ECO:0000313" key="2">
    <source>
        <dbReference type="Proteomes" id="UP000288547"/>
    </source>
</evidence>
<evidence type="ECO:0000313" key="1">
    <source>
        <dbReference type="EMBL" id="RWZ52485.1"/>
    </source>
</evidence>
<dbReference type="AlphaFoldDB" id="A0A444PX86"/>
<gene>
    <name evidence="1" type="ORF">ELQ90_00555</name>
</gene>
<accession>A0A444PX86</accession>
<dbReference type="EMBL" id="RZNB01000001">
    <property type="protein sequence ID" value="RWZ52485.1"/>
    <property type="molecule type" value="Genomic_DNA"/>
</dbReference>
<comment type="caution">
    <text evidence="1">The sequence shown here is derived from an EMBL/GenBank/DDBJ whole genome shotgun (WGS) entry which is preliminary data.</text>
</comment>
<dbReference type="OrthoDB" id="2302572at2"/>
<reference evidence="1 2" key="1">
    <citation type="submission" date="2018-12" db="EMBL/GenBank/DDBJ databases">
        <authorList>
            <person name="Li F."/>
        </authorList>
    </citation>
    <scope>NUCLEOTIDE SEQUENCE [LARGE SCALE GENOMIC DNA]</scope>
    <source>
        <strain evidence="1 2">11W25H-1</strain>
    </source>
</reference>
<dbReference type="RefSeq" id="WP_128493328.1">
    <property type="nucleotide sequence ID" value="NZ_RZNB01000001.1"/>
</dbReference>
<name>A0A444PX86_9MICO</name>
<keyword evidence="2" id="KW-1185">Reference proteome</keyword>
<protein>
    <submittedName>
        <fullName evidence="1">Uncharacterized protein</fullName>
    </submittedName>
</protein>
<proteinExistence type="predicted"/>
<sequence>MSKSWHSGPGKRMSFQLGAAVETQQTDRNGTRNGRVYGWAFTTDEVKKPVATALESVGWSPGNGFFSRLFGG</sequence>